<keyword evidence="9" id="KW-1185">Reference proteome</keyword>
<evidence type="ECO:0000256" key="1">
    <source>
        <dbReference type="ARBA" id="ARBA00004651"/>
    </source>
</evidence>
<feature type="transmembrane region" description="Helical" evidence="6">
    <location>
        <begin position="344"/>
        <end position="363"/>
    </location>
</feature>
<dbReference type="RefSeq" id="WP_285805819.1">
    <property type="nucleotide sequence ID" value="NZ_CP127389.1"/>
</dbReference>
<gene>
    <name evidence="8" type="ORF">QQS39_09175</name>
</gene>
<evidence type="ECO:0000256" key="6">
    <source>
        <dbReference type="SAM" id="Phobius"/>
    </source>
</evidence>
<keyword evidence="4 6" id="KW-1133">Transmembrane helix</keyword>
<sequence length="398" mass="42580">MENIASVSQKMNCSHHHHWWAVIALSLATFSVVTTEMLPVGLLNPIRDSFGISTGISGFMIVIPAIIAAFFSPIVVISAGKQDRKKILLFLALLLVVSNIISAYSTTIIQLLIARAIVGFCIGGIWAFAGGLALRLVPEKSVALATSLIFGGVAAASVLGIPMGVFIGEYLGWRGAFIVMGLFSFAVLVLMFICLPSLLGSRSSHTKAFFVQFRNTKLVLGLLVTLFLVCAHFMVFTYVRPLLQTTAMLSNNTLALLLFAYGISGIIGNFIFGIQSAKRLNVAVSIIIIGILSVFLGFLFWVASPVIAIAVMLIWGLMYGGVSVALMTWIMTAVPKGIELGSSAYIAIFNLAIALGAYLGGLIVDNYGLNSTLLIAILFIASALLCIFASKYMKCSDK</sequence>
<organism evidence="8 9">
    <name type="scientific">Proteus appendicitidis</name>
    <dbReference type="NCBI Taxonomy" id="3034648"/>
    <lineage>
        <taxon>Bacteria</taxon>
        <taxon>Pseudomonadati</taxon>
        <taxon>Pseudomonadota</taxon>
        <taxon>Gammaproteobacteria</taxon>
        <taxon>Enterobacterales</taxon>
        <taxon>Morganellaceae</taxon>
        <taxon>Proteus</taxon>
    </lineage>
</organism>
<evidence type="ECO:0000256" key="3">
    <source>
        <dbReference type="ARBA" id="ARBA00022692"/>
    </source>
</evidence>
<feature type="transmembrane region" description="Helical" evidence="6">
    <location>
        <begin position="218"/>
        <end position="239"/>
    </location>
</feature>
<keyword evidence="2" id="KW-1003">Cell membrane</keyword>
<feature type="transmembrane region" description="Helical" evidence="6">
    <location>
        <begin position="307"/>
        <end position="332"/>
    </location>
</feature>
<proteinExistence type="predicted"/>
<feature type="transmembrane region" description="Helical" evidence="6">
    <location>
        <begin position="369"/>
        <end position="389"/>
    </location>
</feature>
<dbReference type="InterPro" id="IPR036259">
    <property type="entry name" value="MFS_trans_sf"/>
</dbReference>
<feature type="transmembrane region" description="Helical" evidence="6">
    <location>
        <begin position="173"/>
        <end position="198"/>
    </location>
</feature>
<dbReference type="PANTHER" id="PTHR43124">
    <property type="entry name" value="PURINE EFFLUX PUMP PBUE"/>
    <property type="match status" value="1"/>
</dbReference>
<dbReference type="InterPro" id="IPR020846">
    <property type="entry name" value="MFS_dom"/>
</dbReference>
<reference evidence="8 9" key="1">
    <citation type="submission" date="2023-06" db="EMBL/GenBank/DDBJ databases">
        <title>Proteus appendicitidis sp. nov., isolated from the appendiceal pus of an appendicitis patient in Yongzhou, China.</title>
        <authorList>
            <person name="Cai X."/>
        </authorList>
    </citation>
    <scope>NUCLEOTIDE SEQUENCE [LARGE SCALE GENOMIC DNA]</scope>
    <source>
        <strain evidence="8 9">HZ0627</strain>
    </source>
</reference>
<feature type="transmembrane region" description="Helical" evidence="6">
    <location>
        <begin position="141"/>
        <end position="167"/>
    </location>
</feature>
<feature type="domain" description="Major facilitator superfamily (MFS) profile" evidence="7">
    <location>
        <begin position="21"/>
        <end position="394"/>
    </location>
</feature>
<comment type="subcellular location">
    <subcellularLocation>
        <location evidence="1">Cell membrane</location>
        <topology evidence="1">Multi-pass membrane protein</topology>
    </subcellularLocation>
</comment>
<dbReference type="PANTHER" id="PTHR43124:SF3">
    <property type="entry name" value="CHLORAMPHENICOL EFFLUX PUMP RV0191"/>
    <property type="match status" value="1"/>
</dbReference>
<dbReference type="InterPro" id="IPR011701">
    <property type="entry name" value="MFS"/>
</dbReference>
<dbReference type="Proteomes" id="UP001226651">
    <property type="component" value="Chromosome"/>
</dbReference>
<feature type="transmembrane region" description="Helical" evidence="6">
    <location>
        <begin position="254"/>
        <end position="273"/>
    </location>
</feature>
<feature type="transmembrane region" description="Helical" evidence="6">
    <location>
        <begin position="19"/>
        <end position="38"/>
    </location>
</feature>
<feature type="transmembrane region" description="Helical" evidence="6">
    <location>
        <begin position="280"/>
        <end position="301"/>
    </location>
</feature>
<evidence type="ECO:0000313" key="8">
    <source>
        <dbReference type="EMBL" id="WIV90155.1"/>
    </source>
</evidence>
<evidence type="ECO:0000256" key="5">
    <source>
        <dbReference type="ARBA" id="ARBA00023136"/>
    </source>
</evidence>
<feature type="transmembrane region" description="Helical" evidence="6">
    <location>
        <begin position="87"/>
        <end position="106"/>
    </location>
</feature>
<dbReference type="CDD" id="cd17324">
    <property type="entry name" value="MFS_NepI_like"/>
    <property type="match status" value="1"/>
</dbReference>
<accession>A0ABY8YDU2</accession>
<evidence type="ECO:0000259" key="7">
    <source>
        <dbReference type="PROSITE" id="PS50850"/>
    </source>
</evidence>
<feature type="transmembrane region" description="Helical" evidence="6">
    <location>
        <begin position="50"/>
        <end position="75"/>
    </location>
</feature>
<evidence type="ECO:0000256" key="4">
    <source>
        <dbReference type="ARBA" id="ARBA00022989"/>
    </source>
</evidence>
<dbReference type="EMBL" id="CP127389">
    <property type="protein sequence ID" value="WIV90155.1"/>
    <property type="molecule type" value="Genomic_DNA"/>
</dbReference>
<name>A0ABY8YDU2_9GAMM</name>
<dbReference type="InterPro" id="IPR050189">
    <property type="entry name" value="MFS_Efflux_Transporters"/>
</dbReference>
<evidence type="ECO:0000256" key="2">
    <source>
        <dbReference type="ARBA" id="ARBA00022475"/>
    </source>
</evidence>
<evidence type="ECO:0000313" key="9">
    <source>
        <dbReference type="Proteomes" id="UP001226651"/>
    </source>
</evidence>
<dbReference type="Gene3D" id="1.20.1250.20">
    <property type="entry name" value="MFS general substrate transporter like domains"/>
    <property type="match status" value="1"/>
</dbReference>
<feature type="transmembrane region" description="Helical" evidence="6">
    <location>
        <begin position="112"/>
        <end position="134"/>
    </location>
</feature>
<dbReference type="PROSITE" id="PS50850">
    <property type="entry name" value="MFS"/>
    <property type="match status" value="1"/>
</dbReference>
<dbReference type="Pfam" id="PF07690">
    <property type="entry name" value="MFS_1"/>
    <property type="match status" value="1"/>
</dbReference>
<protein>
    <submittedName>
        <fullName evidence="8">MFS transporter</fullName>
    </submittedName>
</protein>
<keyword evidence="5 6" id="KW-0472">Membrane</keyword>
<keyword evidence="3 6" id="KW-0812">Transmembrane</keyword>
<dbReference type="SUPFAM" id="SSF103473">
    <property type="entry name" value="MFS general substrate transporter"/>
    <property type="match status" value="1"/>
</dbReference>